<reference evidence="4" key="1">
    <citation type="journal article" date="2019" name="Int. J. Syst. Evol. Microbiol.">
        <title>The Global Catalogue of Microorganisms (GCM) 10K type strain sequencing project: providing services to taxonomists for standard genome sequencing and annotation.</title>
        <authorList>
            <consortium name="The Broad Institute Genomics Platform"/>
            <consortium name="The Broad Institute Genome Sequencing Center for Infectious Disease"/>
            <person name="Wu L."/>
            <person name="Ma J."/>
        </authorList>
    </citation>
    <scope>NUCLEOTIDE SEQUENCE [LARGE SCALE GENOMIC DNA]</scope>
    <source>
        <strain evidence="4">GH52</strain>
    </source>
</reference>
<evidence type="ECO:0000256" key="2">
    <source>
        <dbReference type="SAM" id="SignalP"/>
    </source>
</evidence>
<sequence>MKKWIGLVAVLSLTMVLAACGSDKNADGGANKNTETPPAVTDTNGNAGNTETEGEAAAEAVTITATDYEFDKAEYRIKAGEAVDVTLVSAEGNHGIKIMNTDYTLLDKDTVSVKIDEPGEYDIICNIFCGPGHAKMKSKLIVE</sequence>
<evidence type="ECO:0000313" key="4">
    <source>
        <dbReference type="Proteomes" id="UP001597362"/>
    </source>
</evidence>
<feature type="chain" id="PRO_5046244000" evidence="2">
    <location>
        <begin position="19"/>
        <end position="143"/>
    </location>
</feature>
<name>A0ABW4YLL5_9BACL</name>
<feature type="compositionally biased region" description="Low complexity" evidence="1">
    <location>
        <begin position="43"/>
        <end position="56"/>
    </location>
</feature>
<keyword evidence="2" id="KW-0732">Signal</keyword>
<dbReference type="SUPFAM" id="SSF49503">
    <property type="entry name" value="Cupredoxins"/>
    <property type="match status" value="1"/>
</dbReference>
<evidence type="ECO:0000256" key="1">
    <source>
        <dbReference type="SAM" id="MobiDB-lite"/>
    </source>
</evidence>
<comment type="caution">
    <text evidence="3">The sequence shown here is derived from an EMBL/GenBank/DDBJ whole genome shotgun (WGS) entry which is preliminary data.</text>
</comment>
<proteinExistence type="predicted"/>
<evidence type="ECO:0000313" key="3">
    <source>
        <dbReference type="EMBL" id="MFD2116573.1"/>
    </source>
</evidence>
<accession>A0ABW4YLL5</accession>
<dbReference type="InterPro" id="IPR008972">
    <property type="entry name" value="Cupredoxin"/>
</dbReference>
<organism evidence="3 4">
    <name type="scientific">Paenibacillus yanchengensis</name>
    <dbReference type="NCBI Taxonomy" id="2035833"/>
    <lineage>
        <taxon>Bacteria</taxon>
        <taxon>Bacillati</taxon>
        <taxon>Bacillota</taxon>
        <taxon>Bacilli</taxon>
        <taxon>Bacillales</taxon>
        <taxon>Paenibacillaceae</taxon>
        <taxon>Paenibacillus</taxon>
    </lineage>
</organism>
<gene>
    <name evidence="3" type="ORF">ACFSJH_12645</name>
</gene>
<dbReference type="EMBL" id="JBHUHO010000030">
    <property type="protein sequence ID" value="MFD2116573.1"/>
    <property type="molecule type" value="Genomic_DNA"/>
</dbReference>
<dbReference type="RefSeq" id="WP_377772853.1">
    <property type="nucleotide sequence ID" value="NZ_JBHUHO010000030.1"/>
</dbReference>
<dbReference type="Gene3D" id="2.60.40.420">
    <property type="entry name" value="Cupredoxins - blue copper proteins"/>
    <property type="match status" value="1"/>
</dbReference>
<dbReference type="PROSITE" id="PS51257">
    <property type="entry name" value="PROKAR_LIPOPROTEIN"/>
    <property type="match status" value="1"/>
</dbReference>
<protein>
    <submittedName>
        <fullName evidence="3">Cytochrome C oxidase subunit II</fullName>
    </submittedName>
</protein>
<feature type="region of interest" description="Disordered" evidence="1">
    <location>
        <begin position="26"/>
        <end position="56"/>
    </location>
</feature>
<keyword evidence="4" id="KW-1185">Reference proteome</keyword>
<dbReference type="Proteomes" id="UP001597362">
    <property type="component" value="Unassembled WGS sequence"/>
</dbReference>
<feature type="signal peptide" evidence="2">
    <location>
        <begin position="1"/>
        <end position="18"/>
    </location>
</feature>